<evidence type="ECO:0000313" key="4">
    <source>
        <dbReference type="EMBL" id="MBO8471779.1"/>
    </source>
</evidence>
<proteinExistence type="predicted"/>
<dbReference type="SMART" id="SM00342">
    <property type="entry name" value="HTH_ARAC"/>
    <property type="match status" value="1"/>
</dbReference>
<dbReference type="InterPro" id="IPR018060">
    <property type="entry name" value="HTH_AraC"/>
</dbReference>
<evidence type="ECO:0000256" key="2">
    <source>
        <dbReference type="SAM" id="Phobius"/>
    </source>
</evidence>
<dbReference type="PROSITE" id="PS01124">
    <property type="entry name" value="HTH_ARAC_FAMILY_2"/>
    <property type="match status" value="1"/>
</dbReference>
<keyword evidence="2" id="KW-0812">Transmembrane</keyword>
<dbReference type="Pfam" id="PF12833">
    <property type="entry name" value="HTH_18"/>
    <property type="match status" value="1"/>
</dbReference>
<keyword evidence="2" id="KW-0472">Membrane</keyword>
<dbReference type="Proteomes" id="UP000823603">
    <property type="component" value="Unassembled WGS sequence"/>
</dbReference>
<dbReference type="PANTHER" id="PTHR43280:SF2">
    <property type="entry name" value="HTH-TYPE TRANSCRIPTIONAL REGULATOR EXSA"/>
    <property type="match status" value="1"/>
</dbReference>
<organism evidence="4 5">
    <name type="scientific">Candidatus Cryptobacteroides faecavium</name>
    <dbReference type="NCBI Taxonomy" id="2840762"/>
    <lineage>
        <taxon>Bacteria</taxon>
        <taxon>Pseudomonadati</taxon>
        <taxon>Bacteroidota</taxon>
        <taxon>Bacteroidia</taxon>
        <taxon>Bacteroidales</taxon>
        <taxon>Candidatus Cryptobacteroides</taxon>
    </lineage>
</organism>
<dbReference type="EMBL" id="JADIMB010000122">
    <property type="protein sequence ID" value="MBO8471779.1"/>
    <property type="molecule type" value="Genomic_DNA"/>
</dbReference>
<accession>A0A9D9IFK6</accession>
<dbReference type="PANTHER" id="PTHR43280">
    <property type="entry name" value="ARAC-FAMILY TRANSCRIPTIONAL REGULATOR"/>
    <property type="match status" value="1"/>
</dbReference>
<feature type="transmembrane region" description="Helical" evidence="2">
    <location>
        <begin position="53"/>
        <end position="73"/>
    </location>
</feature>
<reference evidence="4" key="1">
    <citation type="submission" date="2020-10" db="EMBL/GenBank/DDBJ databases">
        <authorList>
            <person name="Gilroy R."/>
        </authorList>
    </citation>
    <scope>NUCLEOTIDE SEQUENCE</scope>
    <source>
        <strain evidence="4">B2-22910</strain>
    </source>
</reference>
<feature type="domain" description="HTH araC/xylS-type" evidence="3">
    <location>
        <begin position="170"/>
        <end position="269"/>
    </location>
</feature>
<name>A0A9D9IFK6_9BACT</name>
<sequence length="278" mass="30952">MAPALLILFAPSGTFSPAKGVFLLSAAVAAVTALVSVLRFMSAYWYIHVHMSHAVRYVPALLAFMMLGFICLNTRGRGRYAAAIPASTVAVFFTLLLWNVYADQYSGHMSMPLFVPAALLFYVVMASRLMDFRKRKTGAVPVCGDPVVEAGRQAAMAGKSPSDILFGRIAELFDSRKPYLDDKITIGKVANMLYTNKVYVSRAINDHTGKNFCQYVNYHRIMYSVSAFRENPHLRISELAEMSGFHTIVSYNMAFRLVMNDSPGEWCKKIRQETGTAQ</sequence>
<evidence type="ECO:0000259" key="3">
    <source>
        <dbReference type="PROSITE" id="PS01124"/>
    </source>
</evidence>
<dbReference type="AlphaFoldDB" id="A0A9D9IFK6"/>
<reference evidence="4" key="2">
    <citation type="journal article" date="2021" name="PeerJ">
        <title>Extensive microbial diversity within the chicken gut microbiome revealed by metagenomics and culture.</title>
        <authorList>
            <person name="Gilroy R."/>
            <person name="Ravi A."/>
            <person name="Getino M."/>
            <person name="Pursley I."/>
            <person name="Horton D.L."/>
            <person name="Alikhan N.F."/>
            <person name="Baker D."/>
            <person name="Gharbi K."/>
            <person name="Hall N."/>
            <person name="Watson M."/>
            <person name="Adriaenssens E.M."/>
            <person name="Foster-Nyarko E."/>
            <person name="Jarju S."/>
            <person name="Secka A."/>
            <person name="Antonio M."/>
            <person name="Oren A."/>
            <person name="Chaudhuri R.R."/>
            <person name="La Ragione R."/>
            <person name="Hildebrand F."/>
            <person name="Pallen M.J."/>
        </authorList>
    </citation>
    <scope>NUCLEOTIDE SEQUENCE</scope>
    <source>
        <strain evidence="4">B2-22910</strain>
    </source>
</reference>
<dbReference type="GO" id="GO:0003700">
    <property type="term" value="F:DNA-binding transcription factor activity"/>
    <property type="evidence" value="ECO:0007669"/>
    <property type="project" value="InterPro"/>
</dbReference>
<feature type="transmembrane region" description="Helical" evidence="2">
    <location>
        <begin position="113"/>
        <end position="130"/>
    </location>
</feature>
<evidence type="ECO:0000256" key="1">
    <source>
        <dbReference type="ARBA" id="ARBA00023125"/>
    </source>
</evidence>
<dbReference type="Gene3D" id="1.10.10.60">
    <property type="entry name" value="Homeodomain-like"/>
    <property type="match status" value="2"/>
</dbReference>
<comment type="caution">
    <text evidence="4">The sequence shown here is derived from an EMBL/GenBank/DDBJ whole genome shotgun (WGS) entry which is preliminary data.</text>
</comment>
<evidence type="ECO:0000313" key="5">
    <source>
        <dbReference type="Proteomes" id="UP000823603"/>
    </source>
</evidence>
<keyword evidence="2" id="KW-1133">Transmembrane helix</keyword>
<gene>
    <name evidence="4" type="ORF">IAB82_08310</name>
</gene>
<feature type="transmembrane region" description="Helical" evidence="2">
    <location>
        <begin position="80"/>
        <end position="101"/>
    </location>
</feature>
<feature type="transmembrane region" description="Helical" evidence="2">
    <location>
        <begin position="21"/>
        <end position="47"/>
    </location>
</feature>
<keyword evidence="1" id="KW-0238">DNA-binding</keyword>
<dbReference type="GO" id="GO:0043565">
    <property type="term" value="F:sequence-specific DNA binding"/>
    <property type="evidence" value="ECO:0007669"/>
    <property type="project" value="InterPro"/>
</dbReference>
<protein>
    <submittedName>
        <fullName evidence="4">Helix-turn-helix transcriptional regulator</fullName>
    </submittedName>
</protein>